<dbReference type="InterPro" id="IPR001647">
    <property type="entry name" value="HTH_TetR"/>
</dbReference>
<dbReference type="Gene3D" id="1.10.10.60">
    <property type="entry name" value="Homeodomain-like"/>
    <property type="match status" value="1"/>
</dbReference>
<keyword evidence="3" id="KW-0804">Transcription</keyword>
<dbReference type="InterPro" id="IPR009057">
    <property type="entry name" value="Homeodomain-like_sf"/>
</dbReference>
<feature type="compositionally biased region" description="Basic and acidic residues" evidence="5">
    <location>
        <begin position="11"/>
        <end position="21"/>
    </location>
</feature>
<evidence type="ECO:0000256" key="4">
    <source>
        <dbReference type="PROSITE-ProRule" id="PRU00335"/>
    </source>
</evidence>
<feature type="compositionally biased region" description="Polar residues" evidence="5">
    <location>
        <begin position="1"/>
        <end position="10"/>
    </location>
</feature>
<evidence type="ECO:0000256" key="2">
    <source>
        <dbReference type="ARBA" id="ARBA00023125"/>
    </source>
</evidence>
<dbReference type="PROSITE" id="PS50977">
    <property type="entry name" value="HTH_TETR_2"/>
    <property type="match status" value="1"/>
</dbReference>
<dbReference type="Pfam" id="PF00440">
    <property type="entry name" value="TetR_N"/>
    <property type="match status" value="1"/>
</dbReference>
<evidence type="ECO:0000313" key="8">
    <source>
        <dbReference type="Proteomes" id="UP000243924"/>
    </source>
</evidence>
<dbReference type="Gene3D" id="1.10.357.10">
    <property type="entry name" value="Tetracycline Repressor, domain 2"/>
    <property type="match status" value="1"/>
</dbReference>
<dbReference type="Proteomes" id="UP000243924">
    <property type="component" value="Chromosome I"/>
</dbReference>
<feature type="domain" description="HTH tetR-type" evidence="6">
    <location>
        <begin position="20"/>
        <end position="80"/>
    </location>
</feature>
<keyword evidence="2 4" id="KW-0238">DNA-binding</keyword>
<evidence type="ECO:0000259" key="6">
    <source>
        <dbReference type="PROSITE" id="PS50977"/>
    </source>
</evidence>
<keyword evidence="1" id="KW-0805">Transcription regulation</keyword>
<protein>
    <submittedName>
        <fullName evidence="7">Transcriptional regulator, TetR family</fullName>
    </submittedName>
</protein>
<evidence type="ECO:0000256" key="5">
    <source>
        <dbReference type="SAM" id="MobiDB-lite"/>
    </source>
</evidence>
<dbReference type="FunFam" id="1.10.10.60:FF:000141">
    <property type="entry name" value="TetR family transcriptional regulator"/>
    <property type="match status" value="1"/>
</dbReference>
<dbReference type="GO" id="GO:0003700">
    <property type="term" value="F:DNA-binding transcription factor activity"/>
    <property type="evidence" value="ECO:0007669"/>
    <property type="project" value="TreeGrafter"/>
</dbReference>
<keyword evidence="8" id="KW-1185">Reference proteome</keyword>
<dbReference type="InterPro" id="IPR036271">
    <property type="entry name" value="Tet_transcr_reg_TetR-rel_C_sf"/>
</dbReference>
<proteinExistence type="predicted"/>
<dbReference type="GO" id="GO:0000976">
    <property type="term" value="F:transcription cis-regulatory region binding"/>
    <property type="evidence" value="ECO:0007669"/>
    <property type="project" value="TreeGrafter"/>
</dbReference>
<dbReference type="PANTHER" id="PTHR30055">
    <property type="entry name" value="HTH-TYPE TRANSCRIPTIONAL REGULATOR RUTR"/>
    <property type="match status" value="1"/>
</dbReference>
<evidence type="ECO:0000256" key="3">
    <source>
        <dbReference type="ARBA" id="ARBA00023163"/>
    </source>
</evidence>
<reference evidence="8" key="1">
    <citation type="submission" date="2016-10" db="EMBL/GenBank/DDBJ databases">
        <authorList>
            <person name="Varghese N."/>
            <person name="Submissions S."/>
        </authorList>
    </citation>
    <scope>NUCLEOTIDE SEQUENCE [LARGE SCALE GENOMIC DNA]</scope>
    <source>
        <strain evidence="8">CECT 8338</strain>
    </source>
</reference>
<gene>
    <name evidence="7" type="ORF">SAMN05216210_0999</name>
</gene>
<sequence>MKSMPVSQPDSIKRQRKSAEQRTRDILDAATQVFARNGFRGADVQHIADQAGVGKGTVYRFYPNKEELFRAVVDDAMQRLTAQIDAAVAGIDDPFDYLRISFRAYMAFFQANPDTIELFVHERAEWGIECKPSYFVYKDAHSDEWLAMCERMVATGQCRVTDAGLIQELVGNLAYGTILVNRISGRNAPLLEQADALLDTLMQGILRA</sequence>
<name>A0A1H2ESH8_9GAMM</name>
<dbReference type="SUPFAM" id="SSF48498">
    <property type="entry name" value="Tetracyclin repressor-like, C-terminal domain"/>
    <property type="match status" value="1"/>
</dbReference>
<dbReference type="PRINTS" id="PR00455">
    <property type="entry name" value="HTHTETR"/>
</dbReference>
<feature type="region of interest" description="Disordered" evidence="5">
    <location>
        <begin position="1"/>
        <end position="21"/>
    </location>
</feature>
<dbReference type="InterPro" id="IPR050109">
    <property type="entry name" value="HTH-type_TetR-like_transc_reg"/>
</dbReference>
<dbReference type="AlphaFoldDB" id="A0A1H2ESH8"/>
<organism evidence="7 8">
    <name type="scientific">Halopseudomonas salegens</name>
    <dbReference type="NCBI Taxonomy" id="1434072"/>
    <lineage>
        <taxon>Bacteria</taxon>
        <taxon>Pseudomonadati</taxon>
        <taxon>Pseudomonadota</taxon>
        <taxon>Gammaproteobacteria</taxon>
        <taxon>Pseudomonadales</taxon>
        <taxon>Pseudomonadaceae</taxon>
        <taxon>Halopseudomonas</taxon>
    </lineage>
</organism>
<evidence type="ECO:0000256" key="1">
    <source>
        <dbReference type="ARBA" id="ARBA00023015"/>
    </source>
</evidence>
<accession>A0A1H2ESH8</accession>
<dbReference type="PANTHER" id="PTHR30055:SF234">
    <property type="entry name" value="HTH-TYPE TRANSCRIPTIONAL REGULATOR BETI"/>
    <property type="match status" value="1"/>
</dbReference>
<dbReference type="EMBL" id="LT629787">
    <property type="protein sequence ID" value="SDT98031.1"/>
    <property type="molecule type" value="Genomic_DNA"/>
</dbReference>
<dbReference type="SUPFAM" id="SSF46689">
    <property type="entry name" value="Homeodomain-like"/>
    <property type="match status" value="1"/>
</dbReference>
<evidence type="ECO:0000313" key="7">
    <source>
        <dbReference type="EMBL" id="SDT98031.1"/>
    </source>
</evidence>
<dbReference type="STRING" id="1434072.SAMN05216210_0999"/>
<feature type="DNA-binding region" description="H-T-H motif" evidence="4">
    <location>
        <begin position="43"/>
        <end position="62"/>
    </location>
</feature>